<reference evidence="1 2" key="1">
    <citation type="submission" date="2015-08" db="EMBL/GenBank/DDBJ databases">
        <title>Investigation of the bacterial diversity of lava forest soil.</title>
        <authorList>
            <person name="Lee J.S."/>
        </authorList>
    </citation>
    <scope>NUCLEOTIDE SEQUENCE [LARGE SCALE GENOMIC DNA]</scope>
    <source>
        <strain evidence="1 2">GJW-30</strain>
    </source>
</reference>
<protein>
    <submittedName>
        <fullName evidence="1">Uncharacterized protein</fullName>
    </submittedName>
</protein>
<organism evidence="1 2">
    <name type="scientific">Variibacter gotjawalensis</name>
    <dbReference type="NCBI Taxonomy" id="1333996"/>
    <lineage>
        <taxon>Bacteria</taxon>
        <taxon>Pseudomonadati</taxon>
        <taxon>Pseudomonadota</taxon>
        <taxon>Alphaproteobacteria</taxon>
        <taxon>Hyphomicrobiales</taxon>
        <taxon>Nitrobacteraceae</taxon>
        <taxon>Variibacter</taxon>
    </lineage>
</organism>
<gene>
    <name evidence="1" type="ORF">GJW-30_1_00564</name>
</gene>
<sequence length="94" mass="10454">MSNVFRIFPLSADGRHREPIALSSIHTLDAAISQARNRAANQTVELWRGAKRLYIVANVRESEAKTRADVAIETATLSHEIAYTARVDLARLIP</sequence>
<evidence type="ECO:0000313" key="2">
    <source>
        <dbReference type="Proteomes" id="UP000236884"/>
    </source>
</evidence>
<proteinExistence type="predicted"/>
<dbReference type="EMBL" id="AP014946">
    <property type="protein sequence ID" value="BAT58050.1"/>
    <property type="molecule type" value="Genomic_DNA"/>
</dbReference>
<evidence type="ECO:0000313" key="1">
    <source>
        <dbReference type="EMBL" id="BAT58050.1"/>
    </source>
</evidence>
<dbReference type="Proteomes" id="UP000236884">
    <property type="component" value="Chromosome"/>
</dbReference>
<dbReference type="KEGG" id="vgo:GJW-30_1_00564"/>
<dbReference type="AlphaFoldDB" id="A0A0S3PQ12"/>
<keyword evidence="2" id="KW-1185">Reference proteome</keyword>
<accession>A0A0S3PQ12</accession>
<name>A0A0S3PQ12_9BRAD</name>